<dbReference type="Gene3D" id="3.40.50.1820">
    <property type="entry name" value="alpha/beta hydrolase"/>
    <property type="match status" value="1"/>
</dbReference>
<evidence type="ECO:0000259" key="1">
    <source>
        <dbReference type="Pfam" id="PF12697"/>
    </source>
</evidence>
<proteinExistence type="predicted"/>
<reference evidence="2 3" key="1">
    <citation type="journal article" date="2019" name="Nat. Microbiol.">
        <title>Mediterranean grassland soil C-N compound turnover is dependent on rainfall and depth, and is mediated by genomically divergent microorganisms.</title>
        <authorList>
            <person name="Diamond S."/>
            <person name="Andeer P.F."/>
            <person name="Li Z."/>
            <person name="Crits-Christoph A."/>
            <person name="Burstein D."/>
            <person name="Anantharaman K."/>
            <person name="Lane K.R."/>
            <person name="Thomas B.C."/>
            <person name="Pan C."/>
            <person name="Northen T.R."/>
            <person name="Banfield J.F."/>
        </authorList>
    </citation>
    <scope>NUCLEOTIDE SEQUENCE [LARGE SCALE GENOMIC DNA]</scope>
    <source>
        <strain evidence="2">WS_7</strain>
    </source>
</reference>
<name>A0A538TG44_UNCEI</name>
<dbReference type="SUPFAM" id="SSF53474">
    <property type="entry name" value="alpha/beta-Hydrolases"/>
    <property type="match status" value="1"/>
</dbReference>
<feature type="domain" description="AB hydrolase-1" evidence="1">
    <location>
        <begin position="50"/>
        <end position="262"/>
    </location>
</feature>
<dbReference type="Pfam" id="PF12697">
    <property type="entry name" value="Abhydrolase_6"/>
    <property type="match status" value="1"/>
</dbReference>
<dbReference type="PANTHER" id="PTHR42886:SF29">
    <property type="entry name" value="PUMMELIG, ISOFORM A"/>
    <property type="match status" value="1"/>
</dbReference>
<dbReference type="AlphaFoldDB" id="A0A538TG44"/>
<evidence type="ECO:0000313" key="2">
    <source>
        <dbReference type="EMBL" id="TMQ62566.1"/>
    </source>
</evidence>
<dbReference type="PANTHER" id="PTHR42886">
    <property type="entry name" value="RE40534P-RELATED"/>
    <property type="match status" value="1"/>
</dbReference>
<comment type="caution">
    <text evidence="2">The sequence shown here is derived from an EMBL/GenBank/DDBJ whole genome shotgun (WGS) entry which is preliminary data.</text>
</comment>
<evidence type="ECO:0000313" key="3">
    <source>
        <dbReference type="Proteomes" id="UP000317366"/>
    </source>
</evidence>
<dbReference type="Proteomes" id="UP000317366">
    <property type="component" value="Unassembled WGS sequence"/>
</dbReference>
<dbReference type="EMBL" id="VBOX01000073">
    <property type="protein sequence ID" value="TMQ62566.1"/>
    <property type="molecule type" value="Genomic_DNA"/>
</dbReference>
<dbReference type="InterPro" id="IPR000073">
    <property type="entry name" value="AB_hydrolase_1"/>
</dbReference>
<sequence>MFSPILPEISSPESVELEGADGGPLRLDLYAPRTADDAEPPSVAATRPPIVLIHGFRGYKDWGFFPLLAGRLAEAGFPAVTFSVSGSGIVGSDGAFTEAERFRRNTYAKELADLARVVGWALARGAPHAGLIGHSRGGTLALLHAASDRRIGCLATLAAPFRIGVWKPEQVAAWERGEDATIHDFRTRTELRLGPDLWEDFTRNRDRYDAARAIESLEIPLLILQGDKDAVVPLDDAVSIASHASSVTTELRVIEGAGHSFQAGDKIRRTPPQLLDMIEAVTAWMRRWLARPL</sequence>
<keyword evidence="2" id="KW-0378">Hydrolase</keyword>
<accession>A0A538TG44</accession>
<organism evidence="2 3">
    <name type="scientific">Eiseniibacteriota bacterium</name>
    <dbReference type="NCBI Taxonomy" id="2212470"/>
    <lineage>
        <taxon>Bacteria</taxon>
        <taxon>Candidatus Eiseniibacteriota</taxon>
    </lineage>
</organism>
<dbReference type="GO" id="GO:0016787">
    <property type="term" value="F:hydrolase activity"/>
    <property type="evidence" value="ECO:0007669"/>
    <property type="project" value="UniProtKB-KW"/>
</dbReference>
<gene>
    <name evidence="2" type="ORF">E6K77_07015</name>
</gene>
<dbReference type="InterPro" id="IPR029058">
    <property type="entry name" value="AB_hydrolase_fold"/>
</dbReference>
<protein>
    <submittedName>
        <fullName evidence="2">Alpha/beta fold hydrolase</fullName>
    </submittedName>
</protein>